<feature type="transmembrane region" description="Helical" evidence="5">
    <location>
        <begin position="343"/>
        <end position="366"/>
    </location>
</feature>
<keyword evidence="4 5" id="KW-0472">Membrane</keyword>
<dbReference type="Proteomes" id="UP000575068">
    <property type="component" value="Unassembled WGS sequence"/>
</dbReference>
<feature type="transmembrane region" description="Helical" evidence="5">
    <location>
        <begin position="175"/>
        <end position="195"/>
    </location>
</feature>
<dbReference type="PANTHER" id="PTHR23508">
    <property type="entry name" value="CARBOXYLIC ACID TRANSPORTER PROTEIN HOMOLOG"/>
    <property type="match status" value="1"/>
</dbReference>
<evidence type="ECO:0000259" key="6">
    <source>
        <dbReference type="PROSITE" id="PS50850"/>
    </source>
</evidence>
<evidence type="ECO:0000313" key="7">
    <source>
        <dbReference type="EMBL" id="MBB4641000.1"/>
    </source>
</evidence>
<protein>
    <submittedName>
        <fullName evidence="7">Benzoate transport</fullName>
    </submittedName>
</protein>
<feature type="transmembrane region" description="Helical" evidence="5">
    <location>
        <begin position="318"/>
        <end position="337"/>
    </location>
</feature>
<feature type="transmembrane region" description="Helical" evidence="5">
    <location>
        <begin position="407"/>
        <end position="428"/>
    </location>
</feature>
<dbReference type="AlphaFoldDB" id="A0A840HTS4"/>
<feature type="transmembrane region" description="Helical" evidence="5">
    <location>
        <begin position="378"/>
        <end position="401"/>
    </location>
</feature>
<gene>
    <name evidence="7" type="ORF">HNQ99_001304</name>
</gene>
<feature type="transmembrane region" description="Helical" evidence="5">
    <location>
        <begin position="250"/>
        <end position="272"/>
    </location>
</feature>
<keyword evidence="3 5" id="KW-1133">Transmembrane helix</keyword>
<comment type="subcellular location">
    <subcellularLocation>
        <location evidence="1">Membrane</location>
        <topology evidence="1">Multi-pass membrane protein</topology>
    </subcellularLocation>
</comment>
<dbReference type="InterPro" id="IPR011701">
    <property type="entry name" value="MFS"/>
</dbReference>
<dbReference type="PANTHER" id="PTHR23508:SF10">
    <property type="entry name" value="CARBOXYLIC ACID TRANSPORTER PROTEIN HOMOLOG"/>
    <property type="match status" value="1"/>
</dbReference>
<dbReference type="Gene3D" id="1.20.1250.20">
    <property type="entry name" value="MFS general substrate transporter like domains"/>
    <property type="match status" value="1"/>
</dbReference>
<dbReference type="Pfam" id="PF07690">
    <property type="entry name" value="MFS_1"/>
    <property type="match status" value="1"/>
</dbReference>
<evidence type="ECO:0000256" key="5">
    <source>
        <dbReference type="SAM" id="Phobius"/>
    </source>
</evidence>
<feature type="transmembrane region" description="Helical" evidence="5">
    <location>
        <begin position="116"/>
        <end position="134"/>
    </location>
</feature>
<organism evidence="7 8">
    <name type="scientific">Rhizorhapis suberifaciens</name>
    <name type="common">corky root of lettuce</name>
    <dbReference type="NCBI Taxonomy" id="13656"/>
    <lineage>
        <taxon>Bacteria</taxon>
        <taxon>Pseudomonadati</taxon>
        <taxon>Pseudomonadota</taxon>
        <taxon>Alphaproteobacteria</taxon>
        <taxon>Sphingomonadales</taxon>
        <taxon>Sphingomonadaceae</taxon>
        <taxon>Rhizorhapis</taxon>
    </lineage>
</organism>
<dbReference type="SUPFAM" id="SSF103473">
    <property type="entry name" value="MFS general substrate transporter"/>
    <property type="match status" value="1"/>
</dbReference>
<proteinExistence type="predicted"/>
<accession>A0A840HTS4</accession>
<feature type="domain" description="Major facilitator superfamily (MFS) profile" evidence="6">
    <location>
        <begin position="21"/>
        <end position="433"/>
    </location>
</feature>
<feature type="transmembrane region" description="Helical" evidence="5">
    <location>
        <begin position="88"/>
        <end position="110"/>
    </location>
</feature>
<keyword evidence="2 5" id="KW-0812">Transmembrane</keyword>
<dbReference type="InterPro" id="IPR036259">
    <property type="entry name" value="MFS_trans_sf"/>
</dbReference>
<feature type="transmembrane region" description="Helical" evidence="5">
    <location>
        <begin position="55"/>
        <end position="76"/>
    </location>
</feature>
<dbReference type="EMBL" id="JACHOV010000004">
    <property type="protein sequence ID" value="MBB4641000.1"/>
    <property type="molecule type" value="Genomic_DNA"/>
</dbReference>
<evidence type="ECO:0000256" key="3">
    <source>
        <dbReference type="ARBA" id="ARBA00022989"/>
    </source>
</evidence>
<dbReference type="GO" id="GO:0046943">
    <property type="term" value="F:carboxylic acid transmembrane transporter activity"/>
    <property type="evidence" value="ECO:0007669"/>
    <property type="project" value="TreeGrafter"/>
</dbReference>
<keyword evidence="8" id="KW-1185">Reference proteome</keyword>
<dbReference type="RefSeq" id="WP_184474822.1">
    <property type="nucleotide sequence ID" value="NZ_JACHOV010000004.1"/>
</dbReference>
<sequence length="438" mass="45725">MTADPRAIIAESKMTQFQVVAIAITIGLNALDGFDVLAISFASPGIAAEWGIDRAALGVVLSMELIGMAVGSLLLGGVADKIGRRTTILGCLTAMATGMFMTTTVSSIAALSAWRVFTGLGIGGMLTAIAAAAAEHSNARSRNLCIALMAIGYPLGAVIGGSVSAMLLTANDWRAVFIFGGIVTTTFIPLVWWRLPETIPFLTRKQPEHALQKINRTLKSLGHATVSALPAFASAEQQERSVRDIFRPGLIGTTIIVTLAYFLHITTFYFIIKWIPKLVVDMGFEPASAAGVLVWANVGGASGGAMLGILARYMPLKWLTIGVLLCSTAMVSVFGMGQSTLAQLALVAGATGFFTNAGVVGLYAIFAQAFPTHVRATGTGFAIGVGRGGAALAPMIGGFLFNAGYGLQWVAMFMGLGAFFAGIALCFLRERKSAIEGG</sequence>
<evidence type="ECO:0000313" key="8">
    <source>
        <dbReference type="Proteomes" id="UP000575068"/>
    </source>
</evidence>
<feature type="transmembrane region" description="Helical" evidence="5">
    <location>
        <begin position="20"/>
        <end position="43"/>
    </location>
</feature>
<evidence type="ECO:0000256" key="2">
    <source>
        <dbReference type="ARBA" id="ARBA00022692"/>
    </source>
</evidence>
<dbReference type="GO" id="GO:0005886">
    <property type="term" value="C:plasma membrane"/>
    <property type="evidence" value="ECO:0007669"/>
    <property type="project" value="TreeGrafter"/>
</dbReference>
<reference evidence="7 8" key="1">
    <citation type="submission" date="2020-08" db="EMBL/GenBank/DDBJ databases">
        <title>Genomic Encyclopedia of Type Strains, Phase IV (KMG-IV): sequencing the most valuable type-strain genomes for metagenomic binning, comparative biology and taxonomic classification.</title>
        <authorList>
            <person name="Goeker M."/>
        </authorList>
    </citation>
    <scope>NUCLEOTIDE SEQUENCE [LARGE SCALE GENOMIC DNA]</scope>
    <source>
        <strain evidence="7 8">DSM 7465</strain>
    </source>
</reference>
<feature type="transmembrane region" description="Helical" evidence="5">
    <location>
        <begin position="146"/>
        <end position="169"/>
    </location>
</feature>
<name>A0A840HTS4_9SPHN</name>
<evidence type="ECO:0000256" key="4">
    <source>
        <dbReference type="ARBA" id="ARBA00023136"/>
    </source>
</evidence>
<feature type="transmembrane region" description="Helical" evidence="5">
    <location>
        <begin position="292"/>
        <end position="311"/>
    </location>
</feature>
<dbReference type="PROSITE" id="PS50850">
    <property type="entry name" value="MFS"/>
    <property type="match status" value="1"/>
</dbReference>
<comment type="caution">
    <text evidence="7">The sequence shown here is derived from an EMBL/GenBank/DDBJ whole genome shotgun (WGS) entry which is preliminary data.</text>
</comment>
<dbReference type="InterPro" id="IPR005829">
    <property type="entry name" value="Sugar_transporter_CS"/>
</dbReference>
<dbReference type="InterPro" id="IPR020846">
    <property type="entry name" value="MFS_dom"/>
</dbReference>
<dbReference type="PROSITE" id="PS00216">
    <property type="entry name" value="SUGAR_TRANSPORT_1"/>
    <property type="match status" value="1"/>
</dbReference>
<evidence type="ECO:0000256" key="1">
    <source>
        <dbReference type="ARBA" id="ARBA00004141"/>
    </source>
</evidence>